<dbReference type="PROSITE" id="PS50090">
    <property type="entry name" value="MYB_LIKE"/>
    <property type="match status" value="4"/>
</dbReference>
<dbReference type="InterPro" id="IPR051575">
    <property type="entry name" value="Myb-like_DNA-bd"/>
</dbReference>
<evidence type="ECO:0000259" key="10">
    <source>
        <dbReference type="PROSITE" id="PS51294"/>
    </source>
</evidence>
<dbReference type="PROSITE" id="PS51294">
    <property type="entry name" value="HTH_MYB"/>
    <property type="match status" value="3"/>
</dbReference>
<feature type="region of interest" description="Disordered" evidence="7">
    <location>
        <begin position="1"/>
        <end position="24"/>
    </location>
</feature>
<dbReference type="InterPro" id="IPR017884">
    <property type="entry name" value="SANT_dom"/>
</dbReference>
<dbReference type="GO" id="GO:0001006">
    <property type="term" value="F:RNA polymerase III type 3 promoter sequence-specific DNA binding"/>
    <property type="evidence" value="ECO:0007669"/>
    <property type="project" value="TreeGrafter"/>
</dbReference>
<evidence type="ECO:0000256" key="3">
    <source>
        <dbReference type="ARBA" id="ARBA00023125"/>
    </source>
</evidence>
<evidence type="ECO:0000313" key="11">
    <source>
        <dbReference type="EMBL" id="NXW00828.1"/>
    </source>
</evidence>
<evidence type="ECO:0000256" key="4">
    <source>
        <dbReference type="ARBA" id="ARBA00023163"/>
    </source>
</evidence>
<evidence type="ECO:0000313" key="12">
    <source>
        <dbReference type="Proteomes" id="UP000563060"/>
    </source>
</evidence>
<feature type="non-terminal residue" evidence="11">
    <location>
        <position position="1300"/>
    </location>
</feature>
<feature type="compositionally biased region" description="Acidic residues" evidence="7">
    <location>
        <begin position="463"/>
        <end position="478"/>
    </location>
</feature>
<evidence type="ECO:0000256" key="6">
    <source>
        <dbReference type="SAM" id="Coils"/>
    </source>
</evidence>
<feature type="compositionally biased region" description="Basic residues" evidence="7">
    <location>
        <begin position="440"/>
        <end position="452"/>
    </location>
</feature>
<evidence type="ECO:0000256" key="5">
    <source>
        <dbReference type="ARBA" id="ARBA00023242"/>
    </source>
</evidence>
<organism evidence="11 12">
    <name type="scientific">Fregetta grallaria</name>
    <name type="common">White-bellied storm-petrel</name>
    <name type="synonym">Procellaria grallaria</name>
    <dbReference type="NCBI Taxonomy" id="79628"/>
    <lineage>
        <taxon>Eukaryota</taxon>
        <taxon>Metazoa</taxon>
        <taxon>Chordata</taxon>
        <taxon>Craniata</taxon>
        <taxon>Vertebrata</taxon>
        <taxon>Euteleostomi</taxon>
        <taxon>Archelosauria</taxon>
        <taxon>Archosauria</taxon>
        <taxon>Dinosauria</taxon>
        <taxon>Saurischia</taxon>
        <taxon>Theropoda</taxon>
        <taxon>Coelurosauria</taxon>
        <taxon>Aves</taxon>
        <taxon>Neognathae</taxon>
        <taxon>Neoaves</taxon>
        <taxon>Aequornithes</taxon>
        <taxon>Procellariiformes</taxon>
        <taxon>Hydrobatidae</taxon>
        <taxon>Fregetta</taxon>
    </lineage>
</organism>
<feature type="domain" description="HTH myb-type" evidence="10">
    <location>
        <begin position="228"/>
        <end position="284"/>
    </location>
</feature>
<feature type="compositionally biased region" description="Polar residues" evidence="7">
    <location>
        <begin position="869"/>
        <end position="890"/>
    </location>
</feature>
<protein>
    <submittedName>
        <fullName evidence="11">SNPC4 protein</fullName>
    </submittedName>
</protein>
<dbReference type="PANTHER" id="PTHR46621:SF1">
    <property type="entry name" value="SNRNA-ACTIVATING PROTEIN COMPLEX SUBUNIT 4"/>
    <property type="match status" value="1"/>
</dbReference>
<evidence type="ECO:0000259" key="8">
    <source>
        <dbReference type="PROSITE" id="PS50090"/>
    </source>
</evidence>
<dbReference type="PANTHER" id="PTHR46621">
    <property type="entry name" value="SNRNA-ACTIVATING PROTEIN COMPLEX SUBUNIT 4"/>
    <property type="match status" value="1"/>
</dbReference>
<dbReference type="SUPFAM" id="SSF46689">
    <property type="entry name" value="Homeodomain-like"/>
    <property type="match status" value="3"/>
</dbReference>
<feature type="compositionally biased region" description="Acidic residues" evidence="7">
    <location>
        <begin position="1"/>
        <end position="15"/>
    </location>
</feature>
<dbReference type="EMBL" id="VZZT01000157">
    <property type="protein sequence ID" value="NXW00828.1"/>
    <property type="molecule type" value="Genomic_DNA"/>
</dbReference>
<keyword evidence="2" id="KW-0805">Transcription regulation</keyword>
<dbReference type="InterPro" id="IPR017930">
    <property type="entry name" value="Myb_dom"/>
</dbReference>
<dbReference type="GO" id="GO:0042795">
    <property type="term" value="P:snRNA transcription by RNA polymerase II"/>
    <property type="evidence" value="ECO:0007669"/>
    <property type="project" value="TreeGrafter"/>
</dbReference>
<dbReference type="InterPro" id="IPR001005">
    <property type="entry name" value="SANT/Myb"/>
</dbReference>
<feature type="domain" description="Myb-like" evidence="8">
    <location>
        <begin position="228"/>
        <end position="280"/>
    </location>
</feature>
<evidence type="ECO:0000256" key="2">
    <source>
        <dbReference type="ARBA" id="ARBA00023015"/>
    </source>
</evidence>
<reference evidence="11 12" key="1">
    <citation type="submission" date="2019-09" db="EMBL/GenBank/DDBJ databases">
        <title>Bird 10,000 Genomes (B10K) Project - Family phase.</title>
        <authorList>
            <person name="Zhang G."/>
        </authorList>
    </citation>
    <scope>NUCLEOTIDE SEQUENCE [LARGE SCALE GENOMIC DNA]</scope>
    <source>
        <strain evidence="11">B10K-DU-006-09</strain>
        <tissue evidence="11">Muscle</tissue>
    </source>
</reference>
<feature type="domain" description="HTH myb-type" evidence="10">
    <location>
        <begin position="335"/>
        <end position="390"/>
    </location>
</feature>
<feature type="region of interest" description="Disordered" evidence="7">
    <location>
        <begin position="996"/>
        <end position="1028"/>
    </location>
</feature>
<feature type="compositionally biased region" description="Polar residues" evidence="7">
    <location>
        <begin position="1015"/>
        <end position="1028"/>
    </location>
</feature>
<feature type="domain" description="Myb-like" evidence="8">
    <location>
        <begin position="387"/>
        <end position="438"/>
    </location>
</feature>
<keyword evidence="1" id="KW-0677">Repeat</keyword>
<feature type="domain" description="Myb-like" evidence="8">
    <location>
        <begin position="335"/>
        <end position="386"/>
    </location>
</feature>
<dbReference type="CDD" id="cd00167">
    <property type="entry name" value="SANT"/>
    <property type="match status" value="4"/>
</dbReference>
<dbReference type="Pfam" id="PF13921">
    <property type="entry name" value="Myb_DNA-bind_6"/>
    <property type="match status" value="1"/>
</dbReference>
<feature type="non-terminal residue" evidence="11">
    <location>
        <position position="1"/>
    </location>
</feature>
<evidence type="ECO:0000256" key="1">
    <source>
        <dbReference type="ARBA" id="ARBA00022737"/>
    </source>
</evidence>
<comment type="caution">
    <text evidence="11">The sequence shown here is derived from an EMBL/GenBank/DDBJ whole genome shotgun (WGS) entry which is preliminary data.</text>
</comment>
<feature type="region of interest" description="Disordered" evidence="7">
    <location>
        <begin position="440"/>
        <end position="531"/>
    </location>
</feature>
<dbReference type="Pfam" id="PF00249">
    <property type="entry name" value="Myb_DNA-binding"/>
    <property type="match status" value="2"/>
</dbReference>
<keyword evidence="4" id="KW-0804">Transcription</keyword>
<gene>
    <name evidence="11" type="primary">Snapc4</name>
    <name evidence="11" type="ORF">FREGRA_R07440</name>
</gene>
<feature type="coiled-coil region" evidence="6">
    <location>
        <begin position="155"/>
        <end position="187"/>
    </location>
</feature>
<feature type="domain" description="HTH myb-type" evidence="10">
    <location>
        <begin position="391"/>
        <end position="442"/>
    </location>
</feature>
<dbReference type="GO" id="GO:0000978">
    <property type="term" value="F:RNA polymerase II cis-regulatory region sequence-specific DNA binding"/>
    <property type="evidence" value="ECO:0007669"/>
    <property type="project" value="TreeGrafter"/>
</dbReference>
<proteinExistence type="predicted"/>
<dbReference type="GO" id="GO:0042796">
    <property type="term" value="P:snRNA transcription by RNA polymerase III"/>
    <property type="evidence" value="ECO:0007669"/>
    <property type="project" value="TreeGrafter"/>
</dbReference>
<feature type="region of interest" description="Disordered" evidence="7">
    <location>
        <begin position="1276"/>
        <end position="1300"/>
    </location>
</feature>
<keyword evidence="6" id="KW-0175">Coiled coil</keyword>
<evidence type="ECO:0000256" key="7">
    <source>
        <dbReference type="SAM" id="MobiDB-lite"/>
    </source>
</evidence>
<dbReference type="PROSITE" id="PS51293">
    <property type="entry name" value="SANT"/>
    <property type="match status" value="2"/>
</dbReference>
<feature type="domain" description="SANT" evidence="9">
    <location>
        <begin position="231"/>
        <end position="284"/>
    </location>
</feature>
<dbReference type="Gene3D" id="1.10.10.60">
    <property type="entry name" value="Homeodomain-like"/>
    <property type="match status" value="4"/>
</dbReference>
<accession>A0A7L3YK08</accession>
<dbReference type="FunFam" id="1.10.10.60:FF:000321">
    <property type="entry name" value="Small nuclear RNA-activating complex, polypeptide 4"/>
    <property type="match status" value="1"/>
</dbReference>
<feature type="domain" description="SANT" evidence="9">
    <location>
        <begin position="390"/>
        <end position="439"/>
    </location>
</feature>
<name>A0A7L3YK08_FREGA</name>
<dbReference type="GO" id="GO:0019185">
    <property type="term" value="C:snRNA-activating protein complex"/>
    <property type="evidence" value="ECO:0007669"/>
    <property type="project" value="TreeGrafter"/>
</dbReference>
<keyword evidence="3" id="KW-0238">DNA-binding</keyword>
<dbReference type="InterPro" id="IPR009057">
    <property type="entry name" value="Homeodomain-like_sf"/>
</dbReference>
<sequence>KEMEREDDSSDDDVESSLPQDPETCLQMNHVYQEVIQEKIEEVELLIAQNKEQQKEIMCELGGPKIAKAGDGRNLPANIFLGHFMKPYFKDKTTGIGPPSNEDAKEKAAQGIKSFEQLLSTKWKSREKTLLQKSVVSDRLQRLLQPKLLKMSYWNQKLEKVKTEMEKQILEKQIKEVEQEIEALNRLPESDLLGNRFDEHDWEKISNIHFDGQRSSEELRKFWQNWEHPSINKKEWTEEEIERLKKIAAKHGYLDWQSIAQELGTNRTPFQCLQKYQIYNKDLKRKEWTKGEDQMLLELVQEMRVGSHIPYKKIAYYMEGRDSAQLIYRWTKSVDPSLKKGPWKPEEDAMLLAAIKKYGARDWYKIRTEVPGRSDAQCRDRYLKALHCDVKKGKWSLGEEEQLIELVQKHGLGHWSKIASELPHRTGSQCLSKWKLMIGSKKKRSRPTKRRHMQESSSSSESSSEDMELDLTDSSEEETTSKEESALPSIDLWIPTRTDMQESNKGRYQTPSLFSPASADEFPSATCDGDKDRVADKSSELNTLLRGIARPHSTDIIVKNPASRCGKQVLRVTLENVRRVLRNNTCFQRKLVSCSSQSKILKPATVLTKIPGVNSVGQKLQGLPNITEKTYRQERERLRRMNLDRKLLMAVTPWVGNVLLPCTLQTGKMAFHQTKADAIQEKIKSVSLMSTPLFTLFIQLFQIDTIGCMKIIRERRLKQSELLRANARRPQQVLHMVCFLAFPTEVLIKGEIFHCVWTVSSAPAMQGALPAQVQRQKPKTVSELLREKRLRESRAKKDMQRTVLVAPQMLVSGPLIIQHPPQQIIPSAQAGSKPAAVGCTNSQAQCAPAPLPAFASVAGSTSTAVVLETHSSSVPETGESPGSSQGTELQSNKELKEQALEMVPVGIESGTNKLSLSTPVTCELNSNGPRQRPVNLLPALVTPQTGLHLIPNSILPFTWVVTPQALLPTAVQTLVAVPPGLPAAAVRSECQTTVTSSGNVTSLGVSPVPAGANTPHPSSAETKAPSAQLTEGVPLGKTANHSTILLPVTSASPGCTTSSVSCATPACSDGFSKASDCSAAQTALPPDAPALHGALLPHAQLPASTQGSASQCVNSDSFAAQALKNRPIASKPPTTQPADSPPQPTTSSAEKNLLDFSLISLEDEALVKEWLNGKQGVQVPSLQTRLPYLPPFLCNLKTLSKLLLQKAALEEQAACLLPSDASQDEGTGADLHAIGELVQQKLGDNPAYLLLKARFLAAFTLPAVLATLPPPKVTTTLSASRKQYEESDEEEWQSEKEMSE</sequence>
<feature type="domain" description="Myb-like" evidence="8">
    <location>
        <begin position="282"/>
        <end position="334"/>
    </location>
</feature>
<feature type="region of interest" description="Disordered" evidence="7">
    <location>
        <begin position="1127"/>
        <end position="1149"/>
    </location>
</feature>
<feature type="compositionally biased region" description="Polar residues" evidence="7">
    <location>
        <begin position="506"/>
        <end position="515"/>
    </location>
</feature>
<dbReference type="SMART" id="SM00717">
    <property type="entry name" value="SANT"/>
    <property type="match status" value="5"/>
</dbReference>
<dbReference type="FunFam" id="1.10.10.60:FF:000314">
    <property type="entry name" value="Small nuclear RNA-activating complex, polypeptide 4"/>
    <property type="match status" value="1"/>
</dbReference>
<dbReference type="Proteomes" id="UP000563060">
    <property type="component" value="Unassembled WGS sequence"/>
</dbReference>
<feature type="region of interest" description="Disordered" evidence="7">
    <location>
        <begin position="869"/>
        <end position="891"/>
    </location>
</feature>
<keyword evidence="12" id="KW-1185">Reference proteome</keyword>
<keyword evidence="5" id="KW-0539">Nucleus</keyword>
<evidence type="ECO:0000259" key="9">
    <source>
        <dbReference type="PROSITE" id="PS51293"/>
    </source>
</evidence>